<sequence length="179" mass="18652">MDSRTARILRAVAAALVFVTAAYHLWWGFPRSIVYLAAFGSGVPPDPRPFLFVALGLLLLAGPYLISFDVVSLRTAYVGGALLLVGSIAAWVTWHATGHGAFLVDGFSAPASGGGGHSHGSQNTVLLVLDHFNTEPVEAAIKVVETAAVAIFVTLLRLDPSVASRGGDDPSAQADANET</sequence>
<feature type="transmembrane region" description="Helical" evidence="1">
    <location>
        <begin position="12"/>
        <end position="29"/>
    </location>
</feature>
<organism evidence="2 3">
    <name type="scientific">Haloarcula saliterrae</name>
    <dbReference type="NCBI Taxonomy" id="2950534"/>
    <lineage>
        <taxon>Archaea</taxon>
        <taxon>Methanobacteriati</taxon>
        <taxon>Methanobacteriota</taxon>
        <taxon>Stenosarchaea group</taxon>
        <taxon>Halobacteria</taxon>
        <taxon>Halobacteriales</taxon>
        <taxon>Haloarculaceae</taxon>
        <taxon>Haloarcula</taxon>
    </lineage>
</organism>
<name>A0ABU2F6M3_9EURY</name>
<feature type="transmembrane region" description="Helical" evidence="1">
    <location>
        <begin position="49"/>
        <end position="68"/>
    </location>
</feature>
<keyword evidence="1" id="KW-1133">Transmembrane helix</keyword>
<evidence type="ECO:0000313" key="3">
    <source>
        <dbReference type="Proteomes" id="UP001259659"/>
    </source>
</evidence>
<keyword evidence="3" id="KW-1185">Reference proteome</keyword>
<keyword evidence="1" id="KW-0472">Membrane</keyword>
<dbReference type="Proteomes" id="UP001259659">
    <property type="component" value="Unassembled WGS sequence"/>
</dbReference>
<gene>
    <name evidence="2" type="ORF">NDI56_00325</name>
</gene>
<reference evidence="2 3" key="1">
    <citation type="submission" date="2022-06" db="EMBL/GenBank/DDBJ databases">
        <title>Haloarcula sp. a new haloarchaeum isolate from saline soil.</title>
        <authorList>
            <person name="Strakova D."/>
            <person name="Galisteo C."/>
            <person name="Sanchez-Porro C."/>
            <person name="Ventosa A."/>
        </authorList>
    </citation>
    <scope>NUCLEOTIDE SEQUENCE [LARGE SCALE GENOMIC DNA]</scope>
    <source>
        <strain evidence="2 3">S1CR25-12</strain>
    </source>
</reference>
<keyword evidence="1" id="KW-0812">Transmembrane</keyword>
<dbReference type="EMBL" id="JAMQON010000001">
    <property type="protein sequence ID" value="MDS0257846.1"/>
    <property type="molecule type" value="Genomic_DNA"/>
</dbReference>
<dbReference type="RefSeq" id="WP_310917405.1">
    <property type="nucleotide sequence ID" value="NZ_JAMQON010000001.1"/>
</dbReference>
<accession>A0ABU2F6M3</accession>
<evidence type="ECO:0000256" key="1">
    <source>
        <dbReference type="SAM" id="Phobius"/>
    </source>
</evidence>
<proteinExistence type="predicted"/>
<protein>
    <submittedName>
        <fullName evidence="2">Uncharacterized protein</fullName>
    </submittedName>
</protein>
<comment type="caution">
    <text evidence="2">The sequence shown here is derived from an EMBL/GenBank/DDBJ whole genome shotgun (WGS) entry which is preliminary data.</text>
</comment>
<feature type="transmembrane region" description="Helical" evidence="1">
    <location>
        <begin position="75"/>
        <end position="94"/>
    </location>
</feature>
<evidence type="ECO:0000313" key="2">
    <source>
        <dbReference type="EMBL" id="MDS0257846.1"/>
    </source>
</evidence>